<feature type="domain" description="PID" evidence="1">
    <location>
        <begin position="32"/>
        <end position="149"/>
    </location>
</feature>
<dbReference type="EMBL" id="DS985249">
    <property type="protein sequence ID" value="EDV22454.1"/>
    <property type="molecule type" value="Genomic_DNA"/>
</dbReference>
<organism evidence="2 3">
    <name type="scientific">Trichoplax adhaerens</name>
    <name type="common">Trichoplax reptans</name>
    <dbReference type="NCBI Taxonomy" id="10228"/>
    <lineage>
        <taxon>Eukaryota</taxon>
        <taxon>Metazoa</taxon>
        <taxon>Placozoa</taxon>
        <taxon>Uniplacotomia</taxon>
        <taxon>Trichoplacea</taxon>
        <taxon>Trichoplacidae</taxon>
        <taxon>Trichoplax</taxon>
    </lineage>
</organism>
<dbReference type="Proteomes" id="UP000009022">
    <property type="component" value="Unassembled WGS sequence"/>
</dbReference>
<dbReference type="KEGG" id="tad:TRIADDRAFT_59066"/>
<keyword evidence="3" id="KW-1185">Reference proteome</keyword>
<dbReference type="HOGENOM" id="CLU_1416856_0_0_1"/>
<dbReference type="RefSeq" id="XP_002114998.1">
    <property type="nucleotide sequence ID" value="XM_002114962.1"/>
</dbReference>
<dbReference type="InterPro" id="IPR011993">
    <property type="entry name" value="PH-like_dom_sf"/>
</dbReference>
<gene>
    <name evidence="2" type="ORF">TRIADDRAFT_59066</name>
</gene>
<dbReference type="CDD" id="cd00934">
    <property type="entry name" value="PTB"/>
    <property type="match status" value="1"/>
</dbReference>
<name>B3S4F6_TRIAD</name>
<proteinExistence type="predicted"/>
<dbReference type="AlphaFoldDB" id="B3S4F6"/>
<dbReference type="GeneID" id="6756211"/>
<dbReference type="InterPro" id="IPR006020">
    <property type="entry name" value="PTB/PI_dom"/>
</dbReference>
<reference evidence="2 3" key="1">
    <citation type="journal article" date="2008" name="Nature">
        <title>The Trichoplax genome and the nature of placozoans.</title>
        <authorList>
            <person name="Srivastava M."/>
            <person name="Begovic E."/>
            <person name="Chapman J."/>
            <person name="Putnam N.H."/>
            <person name="Hellsten U."/>
            <person name="Kawashima T."/>
            <person name="Kuo A."/>
            <person name="Mitros T."/>
            <person name="Salamov A."/>
            <person name="Carpenter M.L."/>
            <person name="Signorovitch A.Y."/>
            <person name="Moreno M.A."/>
            <person name="Kamm K."/>
            <person name="Grimwood J."/>
            <person name="Schmutz J."/>
            <person name="Shapiro H."/>
            <person name="Grigoriev I.V."/>
            <person name="Buss L.W."/>
            <person name="Schierwater B."/>
            <person name="Dellaporta S.L."/>
            <person name="Rokhsar D.S."/>
        </authorList>
    </citation>
    <scope>NUCLEOTIDE SEQUENCE [LARGE SCALE GENOMIC DNA]</scope>
    <source>
        <strain evidence="2 3">Grell-BS-1999</strain>
    </source>
</reference>
<sequence>MAKELFRCLWCLLPDTFKEKVQKSSRKDASREVLYLGKRDVESEFGADTTKEAISSLWSDGKPNLKELRISFTWLGLHMEDLETNRVRVYPIERISYAIVDSVFDRVLSVIIKTNDLLECYCFLFSKPSEAKGMLRNFEKSLTDAANLYLSKAFENDGKLGFENLAYDDQTVNYNNFSSSASYDSRSRANTN</sequence>
<dbReference type="InParanoid" id="B3S4F6"/>
<dbReference type="SUPFAM" id="SSF50729">
    <property type="entry name" value="PH domain-like"/>
    <property type="match status" value="1"/>
</dbReference>
<evidence type="ECO:0000259" key="1">
    <source>
        <dbReference type="Pfam" id="PF14719"/>
    </source>
</evidence>
<protein>
    <recommendedName>
        <fullName evidence="1">PID domain-containing protein</fullName>
    </recommendedName>
</protein>
<evidence type="ECO:0000313" key="2">
    <source>
        <dbReference type="EMBL" id="EDV22454.1"/>
    </source>
</evidence>
<dbReference type="CTD" id="6756211"/>
<dbReference type="PhylomeDB" id="B3S4F6"/>
<dbReference type="Gene3D" id="2.30.29.30">
    <property type="entry name" value="Pleckstrin-homology domain (PH domain)/Phosphotyrosine-binding domain (PTB)"/>
    <property type="match status" value="1"/>
</dbReference>
<evidence type="ECO:0000313" key="3">
    <source>
        <dbReference type="Proteomes" id="UP000009022"/>
    </source>
</evidence>
<accession>B3S4F6</accession>
<dbReference type="Pfam" id="PF14719">
    <property type="entry name" value="PID_2"/>
    <property type="match status" value="1"/>
</dbReference>